<dbReference type="AlphaFoldDB" id="G0QT87"/>
<feature type="signal peptide" evidence="2">
    <location>
        <begin position="1"/>
        <end position="20"/>
    </location>
</feature>
<feature type="transmembrane region" description="Helical" evidence="1">
    <location>
        <begin position="264"/>
        <end position="282"/>
    </location>
</feature>
<gene>
    <name evidence="3" type="ORF">IMG5_106840</name>
</gene>
<protein>
    <submittedName>
        <fullName evidence="3">Immobilization antigen isoform, putative</fullName>
    </submittedName>
</protein>
<dbReference type="GeneID" id="14907712"/>
<keyword evidence="1" id="KW-1133">Transmembrane helix</keyword>
<keyword evidence="1" id="KW-0472">Membrane</keyword>
<evidence type="ECO:0000313" key="4">
    <source>
        <dbReference type="Proteomes" id="UP000008983"/>
    </source>
</evidence>
<feature type="transmembrane region" description="Helical" evidence="1">
    <location>
        <begin position="222"/>
        <end position="244"/>
    </location>
</feature>
<evidence type="ECO:0000313" key="3">
    <source>
        <dbReference type="EMBL" id="EGR31571.1"/>
    </source>
</evidence>
<accession>G0QT87</accession>
<feature type="chain" id="PRO_5003408033" evidence="2">
    <location>
        <begin position="21"/>
        <end position="283"/>
    </location>
</feature>
<reference evidence="3 4" key="1">
    <citation type="submission" date="2011-07" db="EMBL/GenBank/DDBJ databases">
        <authorList>
            <person name="Coyne R."/>
            <person name="Brami D."/>
            <person name="Johnson J."/>
            <person name="Hostetler J."/>
            <person name="Hannick L."/>
            <person name="Clark T."/>
            <person name="Cassidy-Hanley D."/>
            <person name="Inman J."/>
        </authorList>
    </citation>
    <scope>NUCLEOTIDE SEQUENCE [LARGE SCALE GENOMIC DNA]</scope>
    <source>
        <strain evidence="3 4">G5</strain>
    </source>
</reference>
<organism evidence="3 4">
    <name type="scientific">Ichthyophthirius multifiliis</name>
    <name type="common">White spot disease agent</name>
    <name type="synonym">Ich</name>
    <dbReference type="NCBI Taxonomy" id="5932"/>
    <lineage>
        <taxon>Eukaryota</taxon>
        <taxon>Sar</taxon>
        <taxon>Alveolata</taxon>
        <taxon>Ciliophora</taxon>
        <taxon>Intramacronucleata</taxon>
        <taxon>Oligohymenophorea</taxon>
        <taxon>Hymenostomatida</taxon>
        <taxon>Ophryoglenina</taxon>
        <taxon>Ichthyophthirius</taxon>
    </lineage>
</organism>
<keyword evidence="4" id="KW-1185">Reference proteome</keyword>
<feature type="transmembrane region" description="Helical" evidence="1">
    <location>
        <begin position="178"/>
        <end position="201"/>
    </location>
</feature>
<evidence type="ECO:0000256" key="2">
    <source>
        <dbReference type="SAM" id="SignalP"/>
    </source>
</evidence>
<evidence type="ECO:0000256" key="1">
    <source>
        <dbReference type="SAM" id="Phobius"/>
    </source>
</evidence>
<dbReference type="InParanoid" id="G0QT87"/>
<dbReference type="RefSeq" id="XP_004035057.1">
    <property type="nucleotide sequence ID" value="XM_004035009.1"/>
</dbReference>
<dbReference type="Proteomes" id="UP000008983">
    <property type="component" value="Unassembled WGS sequence"/>
</dbReference>
<name>G0QT87_ICHMU</name>
<proteinExistence type="predicted"/>
<keyword evidence="1" id="KW-0812">Transmembrane</keyword>
<dbReference type="EMBL" id="GL983846">
    <property type="protein sequence ID" value="EGR31571.1"/>
    <property type="molecule type" value="Genomic_DNA"/>
</dbReference>
<sequence>MHKNIIITLIISLFINKLKATKCIIGTETNIAGSDDDRGDRANCVNCKANYYFSGANFISGVSQCFQCPSQKTVDAQANAGRIATLAIQCNTDCPTGTQTEQGILLMYYKEKNVIFVRLTIISKIIQCFFHQVLANVINVQYKKLLVLKQLQDLMQNQPYNVTLLALPEQQYKLDKLVMYYLNMNVLIAMLTFILIQLDLFQVQMNVNLVQQKKRFYSNKRFRCFYGCWIAGTDICIPCTNIVAQGSEANCPISATQSNQCKTAGTFSQFLIFSLLSIYLYLL</sequence>
<keyword evidence="2" id="KW-0732">Signal</keyword>